<dbReference type="Pfam" id="PF00132">
    <property type="entry name" value="Hexapep"/>
    <property type="match status" value="2"/>
</dbReference>
<dbReference type="OrthoDB" id="9782926at2"/>
<protein>
    <recommendedName>
        <fullName evidence="3">UDP-3-O-(3-hydroxymyristoyl)glucosamine N-acyltransferase</fullName>
    </recommendedName>
</protein>
<name>A0A267MJ09_9FIRM</name>
<dbReference type="InterPro" id="IPR050179">
    <property type="entry name" value="Trans_hexapeptide_repeat"/>
</dbReference>
<dbReference type="SUPFAM" id="SSF51161">
    <property type="entry name" value="Trimeric LpxA-like enzymes"/>
    <property type="match status" value="1"/>
</dbReference>
<comment type="caution">
    <text evidence="1">The sequence shown here is derived from an EMBL/GenBank/DDBJ whole genome shotgun (WGS) entry which is preliminary data.</text>
</comment>
<keyword evidence="2" id="KW-1185">Reference proteome</keyword>
<evidence type="ECO:0008006" key="3">
    <source>
        <dbReference type="Google" id="ProtNLM"/>
    </source>
</evidence>
<accession>A0A267MJ09</accession>
<sequence>MLLKGNIRGGKMISKTAKVGNNFNIGKNCIIGENVVIHNNVTIYDNTIIGDNTEIFDNAVLGRPPRSAGNLVHKLKDDYSNLVIGKNCSIGVGAVVYVGTVIGNNVLLCDYCSIREECKIDDYTTLGRHVAVNHSVTIGKRTKIIDNACLGSYLIVEDDVFISAGVIFTNDNEMRLSGKQLDKTSGPCIKKGCRIGGNSIFLPGVIVGENSVIGAGSVVTKDIPSGTVAMGIPARIKKSNSLE</sequence>
<reference evidence="1 2" key="1">
    <citation type="submission" date="2017-06" db="EMBL/GenBank/DDBJ databases">
        <title>Draft genome sequence of anaerobic fermentative bacterium Anaeromicrobium sediminis DY2726D isolated from West Pacific Ocean sediments.</title>
        <authorList>
            <person name="Zeng X."/>
        </authorList>
    </citation>
    <scope>NUCLEOTIDE SEQUENCE [LARGE SCALE GENOMIC DNA]</scope>
    <source>
        <strain evidence="1 2">DY2726D</strain>
    </source>
</reference>
<evidence type="ECO:0000313" key="1">
    <source>
        <dbReference type="EMBL" id="PAB59574.1"/>
    </source>
</evidence>
<evidence type="ECO:0000313" key="2">
    <source>
        <dbReference type="Proteomes" id="UP000216024"/>
    </source>
</evidence>
<dbReference type="InterPro" id="IPR011004">
    <property type="entry name" value="Trimer_LpxA-like_sf"/>
</dbReference>
<dbReference type="Proteomes" id="UP000216024">
    <property type="component" value="Unassembled WGS sequence"/>
</dbReference>
<dbReference type="Gene3D" id="2.160.10.10">
    <property type="entry name" value="Hexapeptide repeat proteins"/>
    <property type="match status" value="1"/>
</dbReference>
<dbReference type="EMBL" id="NIBG01000007">
    <property type="protein sequence ID" value="PAB59574.1"/>
    <property type="molecule type" value="Genomic_DNA"/>
</dbReference>
<proteinExistence type="predicted"/>
<dbReference type="Pfam" id="PF14602">
    <property type="entry name" value="Hexapep_2"/>
    <property type="match status" value="1"/>
</dbReference>
<dbReference type="CDD" id="cd03358">
    <property type="entry name" value="LbH_WxcM_N_like"/>
    <property type="match status" value="1"/>
</dbReference>
<dbReference type="PANTHER" id="PTHR43300:SF4">
    <property type="entry name" value="ACYL-[ACYL-CARRIER-PROTEIN]--UDP-N-ACETYLGLUCOSAMINE O-ACYLTRANSFERASE"/>
    <property type="match status" value="1"/>
</dbReference>
<dbReference type="AlphaFoldDB" id="A0A267MJ09"/>
<dbReference type="PANTHER" id="PTHR43300">
    <property type="entry name" value="ACETYLTRANSFERASE"/>
    <property type="match status" value="1"/>
</dbReference>
<organism evidence="1 2">
    <name type="scientific">Anaeromicrobium sediminis</name>
    <dbReference type="NCBI Taxonomy" id="1478221"/>
    <lineage>
        <taxon>Bacteria</taxon>
        <taxon>Bacillati</taxon>
        <taxon>Bacillota</taxon>
        <taxon>Clostridia</taxon>
        <taxon>Peptostreptococcales</taxon>
        <taxon>Thermotaleaceae</taxon>
        <taxon>Anaeromicrobium</taxon>
    </lineage>
</organism>
<gene>
    <name evidence="1" type="ORF">CCE28_10200</name>
</gene>
<dbReference type="InterPro" id="IPR001451">
    <property type="entry name" value="Hexapep"/>
</dbReference>